<dbReference type="InterPro" id="IPR036388">
    <property type="entry name" value="WH-like_DNA-bd_sf"/>
</dbReference>
<dbReference type="PANTHER" id="PTHR30363">
    <property type="entry name" value="HTH-TYPE TRANSCRIPTIONAL REGULATOR SRLR-RELATED"/>
    <property type="match status" value="1"/>
</dbReference>
<dbReference type="Pfam" id="PF08220">
    <property type="entry name" value="HTH_DeoR"/>
    <property type="match status" value="1"/>
</dbReference>
<evidence type="ECO:0000256" key="2">
    <source>
        <dbReference type="ARBA" id="ARBA00023125"/>
    </source>
</evidence>
<dbReference type="InterPro" id="IPR036390">
    <property type="entry name" value="WH_DNA-bd_sf"/>
</dbReference>
<proteinExistence type="predicted"/>
<dbReference type="InterPro" id="IPR001034">
    <property type="entry name" value="DeoR_HTH"/>
</dbReference>
<dbReference type="GeneID" id="48599971"/>
<dbReference type="SUPFAM" id="SSF46785">
    <property type="entry name" value="Winged helix' DNA-binding domain"/>
    <property type="match status" value="1"/>
</dbReference>
<evidence type="ECO:0000256" key="1">
    <source>
        <dbReference type="ARBA" id="ARBA00023015"/>
    </source>
</evidence>
<dbReference type="InterPro" id="IPR014036">
    <property type="entry name" value="DeoR-like_C"/>
</dbReference>
<dbReference type="Proteomes" id="UP000251823">
    <property type="component" value="Chromosome"/>
</dbReference>
<dbReference type="InterPro" id="IPR050313">
    <property type="entry name" value="Carb_Metab_HTH_regulators"/>
</dbReference>
<reference evidence="6" key="2">
    <citation type="submission" date="2018-06" db="EMBL/GenBank/DDBJ databases">
        <title>Complete genome sequence of Actinobacillus pleuropneumoniae serotype 1 strain S4074 obtained by Oxford Nanopore and Illumina sequencing technologies.</title>
        <authorList>
            <person name="Dona V."/>
            <person name="Perreten V."/>
        </authorList>
    </citation>
    <scope>NUCLEOTIDE SEQUENCE [LARGE SCALE GENOMIC DNA]</scope>
    <source>
        <strain evidence="6">S4074</strain>
    </source>
</reference>
<dbReference type="RefSeq" id="WP_005599139.1">
    <property type="nucleotide sequence ID" value="NZ_CP030753.1"/>
</dbReference>
<dbReference type="EMBL" id="CP030753">
    <property type="protein sequence ID" value="AXA22172.1"/>
    <property type="molecule type" value="Genomic_DNA"/>
</dbReference>
<dbReference type="Pfam" id="PF00455">
    <property type="entry name" value="DeoRC"/>
    <property type="match status" value="1"/>
</dbReference>
<reference evidence="5 6" key="1">
    <citation type="journal article" date="2018" name="Int J Genomics">
        <title>Comparative Genomics of the First and Complete Genome of "Actinobacillus porcitonsillarum" Supports the Novel Species Hypothesis.</title>
        <authorList>
            <person name="Dona V."/>
            <person name="Perreten V."/>
        </authorList>
    </citation>
    <scope>NUCLEOTIDE SEQUENCE [LARGE SCALE GENOMIC DNA]</scope>
    <source>
        <strain evidence="5 6">S4074</strain>
    </source>
</reference>
<feature type="domain" description="HTH deoR-type" evidence="4">
    <location>
        <begin position="1"/>
        <end position="56"/>
    </location>
</feature>
<dbReference type="InterPro" id="IPR037171">
    <property type="entry name" value="NagB/RpiA_transferase-like"/>
</dbReference>
<organism evidence="5 6">
    <name type="scientific">Actinobacillus pleuropneumoniae</name>
    <name type="common">Haemophilus pleuropneumoniae</name>
    <dbReference type="NCBI Taxonomy" id="715"/>
    <lineage>
        <taxon>Bacteria</taxon>
        <taxon>Pseudomonadati</taxon>
        <taxon>Pseudomonadota</taxon>
        <taxon>Gammaproteobacteria</taxon>
        <taxon>Pasteurellales</taxon>
        <taxon>Pasteurellaceae</taxon>
        <taxon>Actinobacillus</taxon>
    </lineage>
</organism>
<dbReference type="PANTHER" id="PTHR30363:SF44">
    <property type="entry name" value="AGA OPERON TRANSCRIPTIONAL REPRESSOR-RELATED"/>
    <property type="match status" value="1"/>
</dbReference>
<keyword evidence="3" id="KW-0804">Transcription</keyword>
<sequence length="211" mass="23964">MESRHSLIIRYLEEFHQASVLELAEQFNVSVETVRRDLNKLSAEGLLHRTHGGAVSNKQRDVGRSFHVRQRIPNIPCKVVSSSMRIIYSLSHKPHIETIATGGVYVEKYNAFYGPLSEQLLSRLKIDIAIISCTGVADGAIWESNEVNIAFKRKLLANSKQVFLLVDHSKLERKDRFKMADLSEVDKLFVNQLPSQTLQNYCAQNSIEIVL</sequence>
<evidence type="ECO:0000313" key="5">
    <source>
        <dbReference type="EMBL" id="AXA22172.1"/>
    </source>
</evidence>
<keyword evidence="2" id="KW-0238">DNA-binding</keyword>
<evidence type="ECO:0000259" key="4">
    <source>
        <dbReference type="PROSITE" id="PS51000"/>
    </source>
</evidence>
<evidence type="ECO:0000256" key="3">
    <source>
        <dbReference type="ARBA" id="ARBA00023163"/>
    </source>
</evidence>
<dbReference type="PROSITE" id="PS51000">
    <property type="entry name" value="HTH_DEOR_2"/>
    <property type="match status" value="1"/>
</dbReference>
<dbReference type="PRINTS" id="PR00037">
    <property type="entry name" value="HTHLACR"/>
</dbReference>
<gene>
    <name evidence="5" type="ORF">DRF63_09215</name>
</gene>
<evidence type="ECO:0000313" key="6">
    <source>
        <dbReference type="Proteomes" id="UP000251823"/>
    </source>
</evidence>
<dbReference type="SMART" id="SM00420">
    <property type="entry name" value="HTH_DEOR"/>
    <property type="match status" value="1"/>
</dbReference>
<protein>
    <submittedName>
        <fullName evidence="5">DeoR/GlpR transcriptional regulator</fullName>
    </submittedName>
</protein>
<dbReference type="Gene3D" id="1.10.10.10">
    <property type="entry name" value="Winged helix-like DNA-binding domain superfamily/Winged helix DNA-binding domain"/>
    <property type="match status" value="1"/>
</dbReference>
<dbReference type="InterPro" id="IPR018356">
    <property type="entry name" value="Tscrpt_reg_HTH_DeoR_CS"/>
</dbReference>
<accession>A0ABM6X4L3</accession>
<dbReference type="SUPFAM" id="SSF100950">
    <property type="entry name" value="NagB/RpiA/CoA transferase-like"/>
    <property type="match status" value="1"/>
</dbReference>
<keyword evidence="1" id="KW-0805">Transcription regulation</keyword>
<keyword evidence="6" id="KW-1185">Reference proteome</keyword>
<dbReference type="PROSITE" id="PS00894">
    <property type="entry name" value="HTH_DEOR_1"/>
    <property type="match status" value="1"/>
</dbReference>
<name>A0ABM6X4L3_ACTPL</name>
<dbReference type="SMART" id="SM01134">
    <property type="entry name" value="DeoRC"/>
    <property type="match status" value="1"/>
</dbReference>